<dbReference type="Proteomes" id="UP001187192">
    <property type="component" value="Unassembled WGS sequence"/>
</dbReference>
<name>A0AA88DXF9_FICCA</name>
<accession>A0AA88DXF9</accession>
<dbReference type="AlphaFoldDB" id="A0AA88DXF9"/>
<protein>
    <submittedName>
        <fullName evidence="1">Uncharacterized protein</fullName>
    </submittedName>
</protein>
<keyword evidence="2" id="KW-1185">Reference proteome</keyword>
<dbReference type="EMBL" id="BTGU01000163">
    <property type="protein sequence ID" value="GMN63947.1"/>
    <property type="molecule type" value="Genomic_DNA"/>
</dbReference>
<gene>
    <name evidence="1" type="ORF">TIFTF001_033038</name>
</gene>
<reference evidence="1" key="1">
    <citation type="submission" date="2023-07" db="EMBL/GenBank/DDBJ databases">
        <title>draft genome sequence of fig (Ficus carica).</title>
        <authorList>
            <person name="Takahashi T."/>
            <person name="Nishimura K."/>
        </authorList>
    </citation>
    <scope>NUCLEOTIDE SEQUENCE</scope>
</reference>
<comment type="caution">
    <text evidence="1">The sequence shown here is derived from an EMBL/GenBank/DDBJ whole genome shotgun (WGS) entry which is preliminary data.</text>
</comment>
<proteinExistence type="predicted"/>
<organism evidence="1 2">
    <name type="scientific">Ficus carica</name>
    <name type="common">Common fig</name>
    <dbReference type="NCBI Taxonomy" id="3494"/>
    <lineage>
        <taxon>Eukaryota</taxon>
        <taxon>Viridiplantae</taxon>
        <taxon>Streptophyta</taxon>
        <taxon>Embryophyta</taxon>
        <taxon>Tracheophyta</taxon>
        <taxon>Spermatophyta</taxon>
        <taxon>Magnoliopsida</taxon>
        <taxon>eudicotyledons</taxon>
        <taxon>Gunneridae</taxon>
        <taxon>Pentapetalae</taxon>
        <taxon>rosids</taxon>
        <taxon>fabids</taxon>
        <taxon>Rosales</taxon>
        <taxon>Moraceae</taxon>
        <taxon>Ficeae</taxon>
        <taxon>Ficus</taxon>
    </lineage>
</organism>
<sequence>MHDCSEEDILIQAYPALLVSLDSGTGNLLRFLQSQGRNLRPPSAASKLSDPPDHNISEWNAQYTPFVKALHTSRYSKHSSTPPVTCLSAKPVSMKLVHEASLTIFTVMIS</sequence>
<evidence type="ECO:0000313" key="1">
    <source>
        <dbReference type="EMBL" id="GMN63947.1"/>
    </source>
</evidence>
<evidence type="ECO:0000313" key="2">
    <source>
        <dbReference type="Proteomes" id="UP001187192"/>
    </source>
</evidence>